<dbReference type="EMBL" id="JAAGYU010000027">
    <property type="protein sequence ID" value="NEL76236.1"/>
    <property type="molecule type" value="Genomic_DNA"/>
</dbReference>
<gene>
    <name evidence="3" type="ORF">DB769_18985</name>
    <name evidence="2" type="ORF">G3W61_08220</name>
    <name evidence="1" type="ORF">XP315_00615</name>
</gene>
<dbReference type="EMBL" id="PUUL01000123">
    <property type="protein sequence ID" value="RXD50428.1"/>
    <property type="molecule type" value="Genomic_DNA"/>
</dbReference>
<evidence type="ECO:0000313" key="1">
    <source>
        <dbReference type="EMBL" id="KLC11505.1"/>
    </source>
</evidence>
<dbReference type="AlphaFoldDB" id="A0A6P0G4H5"/>
<accession>A0A6P0G4H5</accession>
<dbReference type="RefSeq" id="WP_046932500.1">
    <property type="nucleotide sequence ID" value="NZ_CP116309.1"/>
</dbReference>
<proteinExistence type="predicted"/>
<protein>
    <submittedName>
        <fullName evidence="2">Uncharacterized protein</fullName>
    </submittedName>
</protein>
<evidence type="ECO:0000313" key="3">
    <source>
        <dbReference type="EMBL" id="RXD50428.1"/>
    </source>
</evidence>
<reference evidence="2 6" key="3">
    <citation type="submission" date="2019-11" db="EMBL/GenBank/DDBJ databases">
        <title>Genome-resolved metagenomics to study the prevalence of co-infection and intraspecific heterogeneity among plant pathogen metapopulations.</title>
        <authorList>
            <person name="Newberry E."/>
            <person name="Bhandari R."/>
            <person name="Kemble J."/>
            <person name="Sikora E."/>
            <person name="Potnis N."/>
        </authorList>
    </citation>
    <scope>NUCLEOTIDE SEQUENCE [LARGE SCALE GENOMIC DNA]</scope>
    <source>
        <strain evidence="2">Xp_Tom_Tuscaloosa_18b</strain>
    </source>
</reference>
<evidence type="ECO:0000313" key="4">
    <source>
        <dbReference type="Proteomes" id="UP000035369"/>
    </source>
</evidence>
<name>A0A6P0G4H5_XANPE</name>
<reference evidence="1 4" key="1">
    <citation type="submission" date="2015-02" db="EMBL/GenBank/DDBJ databases">
        <title>Whole genome sequencing of multiple isolates of three species of pepper and tomato-infecting xanthomonads reveals genetic diversity in field strains and pinpoints effectors responsible for host specificity.</title>
        <authorList>
            <person name="Schwartz A."/>
            <person name="Dahlbeck D."/>
            <person name="Staskawicz B."/>
            <person name="Bart R."/>
            <person name="Potnis N."/>
            <person name="Minsavage G."/>
            <person name="Timilsina S."/>
            <person name="Goss E."/>
            <person name="Jones J."/>
            <person name="Vallad G."/>
            <person name="Barak J."/>
            <person name="Miller S."/>
            <person name="Ritchie D."/>
            <person name="Martins J.Jr."/>
            <person name="Patane J.S."/>
            <person name="Setubal J.C."/>
        </authorList>
    </citation>
    <scope>NUCLEOTIDE SEQUENCE [LARGE SCALE GENOMIC DNA]</scope>
    <source>
        <strain evidence="1 4">Xp3-15</strain>
    </source>
</reference>
<keyword evidence="4" id="KW-1185">Reference proteome</keyword>
<sequence length="284" mass="32276">MQINFWQITPFSDYLFLREYLIDGGAIENALKIVDQVSRDSQASGLSDPVALAYVSDEAAILHYCMSAIDYRSLDAQMAVIRDDCKSKYTSAWQTCSRVKDWANSVVGAFAQLERSCVYDQTSKLLLNRTGILRFRFGGAFRWLTQLQELLEVREDESDFRATSQRCLAIAQLLNENLLEASVRAHSMIERTYKDVPVVQELNSYEVAAGKFADYLQALKEIGEVPLIGIVEAAEELSAWCDYLDGYRARFKAILDRAYEGYIPCLIARASFWEEHVRPKLESA</sequence>
<dbReference type="Proteomes" id="UP000289372">
    <property type="component" value="Unassembled WGS sequence"/>
</dbReference>
<evidence type="ECO:0000313" key="2">
    <source>
        <dbReference type="EMBL" id="NEL76236.1"/>
    </source>
</evidence>
<reference evidence="3 5" key="2">
    <citation type="submission" date="2018-02" db="EMBL/GenBank/DDBJ databases">
        <title>Characterization of Xanthomonas diversity in transplant houses and field plants.</title>
        <authorList>
            <person name="Abrahamian P."/>
            <person name="Timilsina S."/>
            <person name="Minsavage G.V."/>
            <person name="Goss E.M."/>
            <person name="Jones J.B."/>
            <person name="Vallad G.E."/>
        </authorList>
    </citation>
    <scope>NUCLEOTIDE SEQUENCE [LARGE SCALE GENOMIC DNA]</scope>
    <source>
        <strain evidence="3 5">GEV2132</strain>
    </source>
</reference>
<comment type="caution">
    <text evidence="2">The sequence shown here is derived from an EMBL/GenBank/DDBJ whole genome shotgun (WGS) entry which is preliminary data.</text>
</comment>
<dbReference type="Proteomes" id="UP000471082">
    <property type="component" value="Unassembled WGS sequence"/>
</dbReference>
<evidence type="ECO:0000313" key="6">
    <source>
        <dbReference type="Proteomes" id="UP000471082"/>
    </source>
</evidence>
<dbReference type="EMBL" id="JZUY01000017">
    <property type="protein sequence ID" value="KLC11505.1"/>
    <property type="molecule type" value="Genomic_DNA"/>
</dbReference>
<dbReference type="Proteomes" id="UP000035369">
    <property type="component" value="Unassembled WGS sequence"/>
</dbReference>
<evidence type="ECO:0000313" key="5">
    <source>
        <dbReference type="Proteomes" id="UP000289372"/>
    </source>
</evidence>
<organism evidence="2 6">
    <name type="scientific">Xanthomonas perforans</name>
    <dbReference type="NCBI Taxonomy" id="442694"/>
    <lineage>
        <taxon>Bacteria</taxon>
        <taxon>Pseudomonadati</taxon>
        <taxon>Pseudomonadota</taxon>
        <taxon>Gammaproteobacteria</taxon>
        <taxon>Lysobacterales</taxon>
        <taxon>Lysobacteraceae</taxon>
        <taxon>Xanthomonas</taxon>
    </lineage>
</organism>